<protein>
    <submittedName>
        <fullName evidence="1">FAD-dependent oxidoreductase domain-containing protein 1</fullName>
    </submittedName>
</protein>
<sequence>MIRGRLSLGRLWPLAAAVRPFASPVEPRRQFRAGRSRQRDFYQGFEKEMDLFRQRLKAALPGTDWNPWGISKDLPPEWADVVIVGGGIIGWSIAFWLKMREPHRNALRVVVVERDLQYTKASTVLSVGGIRQQFSLPENIRMSRFSAEFLRTVNDYLGVFNEPPIDIQFNPSGYLFLATEEGAAVLEENVQIQRMEGAEVSLLSPTQLKKTFPWVNTDGVALASYGLENEGWFDPWTLLNALRNKAMSMGVFQSVGEVTSFQCRSNEMVTADGEIVDFPRIMVANVPKLPTDIVMW</sequence>
<accession>A0ACB8EYB3</accession>
<keyword evidence="2" id="KW-1185">Reference proteome</keyword>
<proteinExistence type="predicted"/>
<organism evidence="1 2">
    <name type="scientific">Sphaerodactylus townsendi</name>
    <dbReference type="NCBI Taxonomy" id="933632"/>
    <lineage>
        <taxon>Eukaryota</taxon>
        <taxon>Metazoa</taxon>
        <taxon>Chordata</taxon>
        <taxon>Craniata</taxon>
        <taxon>Vertebrata</taxon>
        <taxon>Euteleostomi</taxon>
        <taxon>Lepidosauria</taxon>
        <taxon>Squamata</taxon>
        <taxon>Bifurcata</taxon>
        <taxon>Gekkota</taxon>
        <taxon>Sphaerodactylidae</taxon>
        <taxon>Sphaerodactylus</taxon>
    </lineage>
</organism>
<gene>
    <name evidence="1" type="primary">FOXRED1</name>
    <name evidence="1" type="ORF">K3G42_005373</name>
</gene>
<reference evidence="1" key="1">
    <citation type="submission" date="2021-08" db="EMBL/GenBank/DDBJ databases">
        <title>The first chromosome-level gecko genome reveals the dynamic sex chromosomes of Neotropical dwarf geckos (Sphaerodactylidae: Sphaerodactylus).</title>
        <authorList>
            <person name="Pinto B.J."/>
            <person name="Keating S.E."/>
            <person name="Gamble T."/>
        </authorList>
    </citation>
    <scope>NUCLEOTIDE SEQUENCE</scope>
    <source>
        <strain evidence="1">TG3544</strain>
    </source>
</reference>
<evidence type="ECO:0000313" key="2">
    <source>
        <dbReference type="Proteomes" id="UP000827872"/>
    </source>
</evidence>
<comment type="caution">
    <text evidence="1">The sequence shown here is derived from an EMBL/GenBank/DDBJ whole genome shotgun (WGS) entry which is preliminary data.</text>
</comment>
<dbReference type="Proteomes" id="UP000827872">
    <property type="component" value="Linkage Group LG12"/>
</dbReference>
<name>A0ACB8EYB3_9SAUR</name>
<evidence type="ECO:0000313" key="1">
    <source>
        <dbReference type="EMBL" id="KAH7997690.1"/>
    </source>
</evidence>
<dbReference type="EMBL" id="CM037625">
    <property type="protein sequence ID" value="KAH7997690.1"/>
    <property type="molecule type" value="Genomic_DNA"/>
</dbReference>